<dbReference type="AlphaFoldDB" id="A0A2T0H070"/>
<dbReference type="SMART" id="SM00873">
    <property type="entry name" value="B3_4"/>
    <property type="match status" value="1"/>
</dbReference>
<dbReference type="PANTHER" id="PTHR39209">
    <property type="match status" value="1"/>
</dbReference>
<comment type="caution">
    <text evidence="2">The sequence shown here is derived from an EMBL/GenBank/DDBJ whole genome shotgun (WGS) entry which is preliminary data.</text>
</comment>
<dbReference type="Pfam" id="PF03483">
    <property type="entry name" value="B3_4"/>
    <property type="match status" value="1"/>
</dbReference>
<evidence type="ECO:0000313" key="2">
    <source>
        <dbReference type="EMBL" id="PRW64754.1"/>
    </source>
</evidence>
<dbReference type="InParanoid" id="A0A2T0H070"/>
<accession>A0A2T0H070</accession>
<organism evidence="2 3">
    <name type="scientific">Actinopolyspora mortivallis</name>
    <dbReference type="NCBI Taxonomy" id="33906"/>
    <lineage>
        <taxon>Bacteria</taxon>
        <taxon>Bacillati</taxon>
        <taxon>Actinomycetota</taxon>
        <taxon>Actinomycetes</taxon>
        <taxon>Actinopolysporales</taxon>
        <taxon>Actinopolysporaceae</taxon>
        <taxon>Actinopolyspora</taxon>
    </lineage>
</organism>
<evidence type="ECO:0000313" key="3">
    <source>
        <dbReference type="Proteomes" id="UP000239352"/>
    </source>
</evidence>
<dbReference type="Gene3D" id="3.50.40.10">
    <property type="entry name" value="Phenylalanyl-trna Synthetase, Chain B, domain 3"/>
    <property type="match status" value="1"/>
</dbReference>
<dbReference type="InterPro" id="IPR020825">
    <property type="entry name" value="Phe-tRNA_synthase-like_B3/B4"/>
</dbReference>
<protein>
    <recommendedName>
        <fullName evidence="1">B3/B4 tRNA-binding domain-containing protein</fullName>
    </recommendedName>
</protein>
<dbReference type="PANTHER" id="PTHR39209:SF2">
    <property type="entry name" value="CYTOPLASMIC PROTEIN"/>
    <property type="match status" value="1"/>
</dbReference>
<dbReference type="STRING" id="1050202.GCA_000384035_00734"/>
<evidence type="ECO:0000259" key="1">
    <source>
        <dbReference type="SMART" id="SM00873"/>
    </source>
</evidence>
<dbReference type="SUPFAM" id="SSF56037">
    <property type="entry name" value="PheT/TilS domain"/>
    <property type="match status" value="1"/>
</dbReference>
<reference evidence="2 3" key="1">
    <citation type="submission" date="2018-03" db="EMBL/GenBank/DDBJ databases">
        <title>Actinopolyspora mortivallis from Sahara, screening for active biomolecules.</title>
        <authorList>
            <person name="Selama O."/>
            <person name="Wellington E.M.H."/>
            <person name="Hacene H."/>
        </authorList>
    </citation>
    <scope>NUCLEOTIDE SEQUENCE [LARGE SCALE GENOMIC DNA]</scope>
    <source>
        <strain evidence="2 3">M5A</strain>
    </source>
</reference>
<dbReference type="Proteomes" id="UP000239352">
    <property type="component" value="Unassembled WGS sequence"/>
</dbReference>
<name>A0A2T0H070_ACTMO</name>
<proteinExistence type="predicted"/>
<gene>
    <name evidence="2" type="ORF">CEP50_02645</name>
</gene>
<feature type="domain" description="B3/B4 tRNA-binding" evidence="1">
    <location>
        <begin position="54"/>
        <end position="210"/>
    </location>
</feature>
<sequence length="230" mass="25587">MVSDHPDLEIRVVVVSGLRNTGAWPEVETRLAELETRAREGILQPLSEQDPRLASWQRAYRAFGTNPRRQRPSVDALCRRIAKKGRLPRINPAVDAYNAVSVRHGVPAGAFDLEPLGPCVTLRKAVAGDKFVPLGSPEEVEEPSPGEVVYADSERVLTRHWNHRDAHPTRVDESTESAVFMLERADSSVPSSALREAVEELCELLEPHCSTVGEHVLNAHERDLVIERDT</sequence>
<keyword evidence="3" id="KW-1185">Reference proteome</keyword>
<dbReference type="GO" id="GO:0004826">
    <property type="term" value="F:phenylalanine-tRNA ligase activity"/>
    <property type="evidence" value="ECO:0007669"/>
    <property type="project" value="InterPro"/>
</dbReference>
<dbReference type="EMBL" id="PVSR01000002">
    <property type="protein sequence ID" value="PRW64754.1"/>
    <property type="molecule type" value="Genomic_DNA"/>
</dbReference>
<dbReference type="GO" id="GO:0003723">
    <property type="term" value="F:RNA binding"/>
    <property type="evidence" value="ECO:0007669"/>
    <property type="project" value="InterPro"/>
</dbReference>
<dbReference type="InterPro" id="IPR005146">
    <property type="entry name" value="B3/B4_tRNA-bd"/>
</dbReference>